<evidence type="ECO:0000313" key="2">
    <source>
        <dbReference type="EMBL" id="KAK1408895.1"/>
    </source>
</evidence>
<reference evidence="2" key="1">
    <citation type="journal article" date="2023" name="bioRxiv">
        <title>Improved chromosome-level genome assembly for marigold (Tagetes erecta).</title>
        <authorList>
            <person name="Jiang F."/>
            <person name="Yuan L."/>
            <person name="Wang S."/>
            <person name="Wang H."/>
            <person name="Xu D."/>
            <person name="Wang A."/>
            <person name="Fan W."/>
        </authorList>
    </citation>
    <scope>NUCLEOTIDE SEQUENCE</scope>
    <source>
        <strain evidence="2">WSJ</strain>
        <tissue evidence="2">Leaf</tissue>
    </source>
</reference>
<name>A0AAD8JWJ7_TARER</name>
<protein>
    <recommendedName>
        <fullName evidence="1">Reverse transcriptase Ty1/copia-type domain-containing protein</fullName>
    </recommendedName>
</protein>
<sequence length="391" mass="44418">MEGPPGFSDDFQENEVCRLKKALYGLKQSPRAWFGKFTMAMKRYGYKQSNADHTLFYKKRGKLITCLIIYVDDMIITGSDQEEISSLRRNLFTEFEMKDLGGLKYFLGIEVLRSKEGIFISQRKYILDLLAEVGMVDCKPSDTPMIINHKLKIIEGAKAANKERYQRLVGKLIYLAHTRPDIAYAVGVVSQFMHNPQEDHMEAVMRIIRYLKGTIGRGIVFKKNSHLDAEVYTDADWGGNPNDKRSTAGYFTLLGGNLVTWRSKKQKVVSLSSAESEFRGIAKGITEILWLRKIMKEIGAPFKRPVRLKCDNKAAIKISENPVEHDRTKHVEIDRHFIKEKIEDGTIEIPFVKSEDQLADILTKAVGTKAFELVLSKLGIGDPTTQLEGEC</sequence>
<dbReference type="EMBL" id="JAUHHV010000011">
    <property type="protein sequence ID" value="KAK1408895.1"/>
    <property type="molecule type" value="Genomic_DNA"/>
</dbReference>
<organism evidence="2 3">
    <name type="scientific">Tagetes erecta</name>
    <name type="common">African marigold</name>
    <dbReference type="NCBI Taxonomy" id="13708"/>
    <lineage>
        <taxon>Eukaryota</taxon>
        <taxon>Viridiplantae</taxon>
        <taxon>Streptophyta</taxon>
        <taxon>Embryophyta</taxon>
        <taxon>Tracheophyta</taxon>
        <taxon>Spermatophyta</taxon>
        <taxon>Magnoliopsida</taxon>
        <taxon>eudicotyledons</taxon>
        <taxon>Gunneridae</taxon>
        <taxon>Pentapetalae</taxon>
        <taxon>asterids</taxon>
        <taxon>campanulids</taxon>
        <taxon>Asterales</taxon>
        <taxon>Asteraceae</taxon>
        <taxon>Asteroideae</taxon>
        <taxon>Heliantheae alliance</taxon>
        <taxon>Tageteae</taxon>
        <taxon>Tagetes</taxon>
    </lineage>
</organism>
<dbReference type="Proteomes" id="UP001229421">
    <property type="component" value="Unassembled WGS sequence"/>
</dbReference>
<dbReference type="AlphaFoldDB" id="A0AAD8JWJ7"/>
<gene>
    <name evidence="2" type="ORF">QVD17_41029</name>
</gene>
<dbReference type="SUPFAM" id="SSF56672">
    <property type="entry name" value="DNA/RNA polymerases"/>
    <property type="match status" value="1"/>
</dbReference>
<dbReference type="PANTHER" id="PTHR11439">
    <property type="entry name" value="GAG-POL-RELATED RETROTRANSPOSON"/>
    <property type="match status" value="1"/>
</dbReference>
<feature type="domain" description="Reverse transcriptase Ty1/copia-type" evidence="1">
    <location>
        <begin position="2"/>
        <end position="146"/>
    </location>
</feature>
<accession>A0AAD8JWJ7</accession>
<dbReference type="InterPro" id="IPR043502">
    <property type="entry name" value="DNA/RNA_pol_sf"/>
</dbReference>
<dbReference type="InterPro" id="IPR013103">
    <property type="entry name" value="RVT_2"/>
</dbReference>
<dbReference type="PANTHER" id="PTHR11439:SF467">
    <property type="entry name" value="INTEGRASE CATALYTIC DOMAIN-CONTAINING PROTEIN"/>
    <property type="match status" value="1"/>
</dbReference>
<comment type="caution">
    <text evidence="2">The sequence shown here is derived from an EMBL/GenBank/DDBJ whole genome shotgun (WGS) entry which is preliminary data.</text>
</comment>
<dbReference type="Pfam" id="PF07727">
    <property type="entry name" value="RVT_2"/>
    <property type="match status" value="1"/>
</dbReference>
<evidence type="ECO:0000259" key="1">
    <source>
        <dbReference type="Pfam" id="PF07727"/>
    </source>
</evidence>
<evidence type="ECO:0000313" key="3">
    <source>
        <dbReference type="Proteomes" id="UP001229421"/>
    </source>
</evidence>
<keyword evidence="3" id="KW-1185">Reference proteome</keyword>
<proteinExistence type="predicted"/>
<dbReference type="CDD" id="cd09272">
    <property type="entry name" value="RNase_HI_RT_Ty1"/>
    <property type="match status" value="1"/>
</dbReference>